<feature type="region of interest" description="Disordered" evidence="3">
    <location>
        <begin position="276"/>
        <end position="363"/>
    </location>
</feature>
<feature type="compositionally biased region" description="Pro residues" evidence="3">
    <location>
        <begin position="336"/>
        <end position="363"/>
    </location>
</feature>
<dbReference type="PANTHER" id="PTHR16305:SF35">
    <property type="entry name" value="TRANSCRIPTIONAL ACTIVATOR DOMAIN"/>
    <property type="match status" value="1"/>
</dbReference>
<keyword evidence="2 5" id="KW-0067">ATP-binding</keyword>
<dbReference type="GO" id="GO:0005737">
    <property type="term" value="C:cytoplasm"/>
    <property type="evidence" value="ECO:0007669"/>
    <property type="project" value="TreeGrafter"/>
</dbReference>
<dbReference type="SUPFAM" id="SSF52540">
    <property type="entry name" value="P-loop containing nucleoside triphosphate hydrolases"/>
    <property type="match status" value="1"/>
</dbReference>
<evidence type="ECO:0000256" key="1">
    <source>
        <dbReference type="ARBA" id="ARBA00022741"/>
    </source>
</evidence>
<feature type="domain" description="Orc1-like AAA ATPase" evidence="4">
    <location>
        <begin position="17"/>
        <end position="147"/>
    </location>
</feature>
<sequence length="363" mass="35994">MTAAGVPGRAELIAGAESRLAGDGRLLLTGPAGSGKSALVADLADRAEASGRRVLRLSPQPADAALPYATLADLLLAFPADIRDRLPAPQRTAVAEVLRDAVPPAAGPDRLALRLAVGGLLAGTAPVLLTIDGADWADPASAELLATAGSDEVRVLATSRTPGWQGIPTLAVPPLTPEALAEILSAQGLPSRLALRIHAASGGNPGFALAIARALTARGRPSHPLDELPVPAAVQDAVQAQLARIPTAVRTLLLHAALASHPTEPLLRRAGTSWRVGPGAAEREGPGASAGPDGGLGRESPGSEVDFGPGLGSGRESGPEVGPGADVRPGRDAGPGPGPGPRPGPGPGPGGEPGPSPAPGPQP</sequence>
<organism evidence="5 6">
    <name type="scientific">Streptomyces coryli</name>
    <dbReference type="NCBI Taxonomy" id="1128680"/>
    <lineage>
        <taxon>Bacteria</taxon>
        <taxon>Bacillati</taxon>
        <taxon>Actinomycetota</taxon>
        <taxon>Actinomycetes</taxon>
        <taxon>Kitasatosporales</taxon>
        <taxon>Streptomycetaceae</taxon>
        <taxon>Streptomyces</taxon>
    </lineage>
</organism>
<dbReference type="EMBL" id="JAAKZV010000468">
    <property type="protein sequence ID" value="NGN70306.1"/>
    <property type="molecule type" value="Genomic_DNA"/>
</dbReference>
<dbReference type="Pfam" id="PF13191">
    <property type="entry name" value="AAA_16"/>
    <property type="match status" value="1"/>
</dbReference>
<gene>
    <name evidence="5" type="ORF">G5C51_41290</name>
</gene>
<keyword evidence="6" id="KW-1185">Reference proteome</keyword>
<dbReference type="GO" id="GO:0004016">
    <property type="term" value="F:adenylate cyclase activity"/>
    <property type="evidence" value="ECO:0007669"/>
    <property type="project" value="TreeGrafter"/>
</dbReference>
<evidence type="ECO:0000313" key="6">
    <source>
        <dbReference type="Proteomes" id="UP000481583"/>
    </source>
</evidence>
<dbReference type="RefSeq" id="WP_165245980.1">
    <property type="nucleotide sequence ID" value="NZ_JAAKZV010000468.1"/>
</dbReference>
<proteinExistence type="predicted"/>
<feature type="non-terminal residue" evidence="5">
    <location>
        <position position="363"/>
    </location>
</feature>
<name>A0A6G4UEM7_9ACTN</name>
<evidence type="ECO:0000259" key="4">
    <source>
        <dbReference type="Pfam" id="PF13191"/>
    </source>
</evidence>
<evidence type="ECO:0000256" key="2">
    <source>
        <dbReference type="ARBA" id="ARBA00022840"/>
    </source>
</evidence>
<protein>
    <submittedName>
        <fullName evidence="5">ATP-binding protein</fullName>
    </submittedName>
</protein>
<dbReference type="PANTHER" id="PTHR16305">
    <property type="entry name" value="TESTICULAR SOLUBLE ADENYLYL CYCLASE"/>
    <property type="match status" value="1"/>
</dbReference>
<comment type="caution">
    <text evidence="5">The sequence shown here is derived from an EMBL/GenBank/DDBJ whole genome shotgun (WGS) entry which is preliminary data.</text>
</comment>
<evidence type="ECO:0000313" key="5">
    <source>
        <dbReference type="EMBL" id="NGN70306.1"/>
    </source>
</evidence>
<dbReference type="GO" id="GO:0005524">
    <property type="term" value="F:ATP binding"/>
    <property type="evidence" value="ECO:0007669"/>
    <property type="project" value="UniProtKB-KW"/>
</dbReference>
<dbReference type="Proteomes" id="UP000481583">
    <property type="component" value="Unassembled WGS sequence"/>
</dbReference>
<accession>A0A6G4UEM7</accession>
<dbReference type="AlphaFoldDB" id="A0A6G4UEM7"/>
<dbReference type="InterPro" id="IPR027417">
    <property type="entry name" value="P-loop_NTPase"/>
</dbReference>
<dbReference type="InterPro" id="IPR041664">
    <property type="entry name" value="AAA_16"/>
</dbReference>
<evidence type="ECO:0000256" key="3">
    <source>
        <dbReference type="SAM" id="MobiDB-lite"/>
    </source>
</evidence>
<reference evidence="5 6" key="1">
    <citation type="submission" date="2020-02" db="EMBL/GenBank/DDBJ databases">
        <title>Whole-genome analyses of novel actinobacteria.</title>
        <authorList>
            <person name="Sahin N."/>
        </authorList>
    </citation>
    <scope>NUCLEOTIDE SEQUENCE [LARGE SCALE GENOMIC DNA]</scope>
    <source>
        <strain evidence="5 6">A7024</strain>
    </source>
</reference>
<keyword evidence="1" id="KW-0547">Nucleotide-binding</keyword>